<protein>
    <submittedName>
        <fullName evidence="2">Uncharacterized protein</fullName>
    </submittedName>
</protein>
<evidence type="ECO:0000313" key="2">
    <source>
        <dbReference type="EMBL" id="CAB3817470.1"/>
    </source>
</evidence>
<organism evidence="2 3">
    <name type="scientific">Achromobacter pulmonis</name>
    <dbReference type="NCBI Taxonomy" id="1389932"/>
    <lineage>
        <taxon>Bacteria</taxon>
        <taxon>Pseudomonadati</taxon>
        <taxon>Pseudomonadota</taxon>
        <taxon>Betaproteobacteria</taxon>
        <taxon>Burkholderiales</taxon>
        <taxon>Alcaligenaceae</taxon>
        <taxon>Achromobacter</taxon>
    </lineage>
</organism>
<feature type="region of interest" description="Disordered" evidence="1">
    <location>
        <begin position="484"/>
        <end position="525"/>
    </location>
</feature>
<sequence>MTADNQSATLAFLTCPRVQGVPAADIATVRTHLSTIVLAGSRACKLKRAIRLPYIDLSTPALRLQACERELALNRRTAPALYLAVRRITRQEDGELSFDGPGELVDAVVEMRRFADDALLDTVVTRDGLSPQLAERLACVIADFHDRAQVARAVDSGARLAGVIATNAQVFAGLPALPPAKTAALEAALRRELARHAPLLQARAQAGKVRHCHGDLHLANICLIDGEPTLFDCLEFDTALATIDVLYDLAFLLMDLWCRGLAPQANRVLNHYLDRRDDEDGLPLMPAFMALRAAIRAHVIATQATAATTAPARARLQAQALRYLDTGLACLAPRAARLVAVGGLSGSGKSVLAAAIAPAVGAPPGARVLSSDRIRKALHGVEAQARLPARAYGLEVSEQVYAAQAGRARELLAAGCCVIADAVFDRPADRERIAQAATKARAGFAGFWLQAPAATLMARVKARVNDPSDADEDVVQRQLARSPVASSWQSVDAGGTAQATAQHVLRQLEEEAARGAATPTAGAPP</sequence>
<dbReference type="Pfam" id="PF13671">
    <property type="entry name" value="AAA_33"/>
    <property type="match status" value="1"/>
</dbReference>
<evidence type="ECO:0000313" key="3">
    <source>
        <dbReference type="Proteomes" id="UP000494203"/>
    </source>
</evidence>
<dbReference type="SUPFAM" id="SSF56112">
    <property type="entry name" value="Protein kinase-like (PK-like)"/>
    <property type="match status" value="1"/>
</dbReference>
<dbReference type="Proteomes" id="UP000494203">
    <property type="component" value="Unassembled WGS sequence"/>
</dbReference>
<dbReference type="AlphaFoldDB" id="A0A6S7DL05"/>
<dbReference type="InterPro" id="IPR052732">
    <property type="entry name" value="Cell-binding_unc_protein"/>
</dbReference>
<dbReference type="EMBL" id="CADIKZ010000001">
    <property type="protein sequence ID" value="CAB3817470.1"/>
    <property type="molecule type" value="Genomic_DNA"/>
</dbReference>
<name>A0A6S7DL05_9BURK</name>
<accession>A0A6S7DL05</accession>
<proteinExistence type="predicted"/>
<dbReference type="RefSeq" id="WP_175139724.1">
    <property type="nucleotide sequence ID" value="NZ_CADIKZ010000001.1"/>
</dbReference>
<dbReference type="Gene3D" id="3.40.50.300">
    <property type="entry name" value="P-loop containing nucleotide triphosphate hydrolases"/>
    <property type="match status" value="1"/>
</dbReference>
<reference evidence="2 3" key="1">
    <citation type="submission" date="2020-04" db="EMBL/GenBank/DDBJ databases">
        <authorList>
            <person name="De Canck E."/>
        </authorList>
    </citation>
    <scope>NUCLEOTIDE SEQUENCE [LARGE SCALE GENOMIC DNA]</scope>
    <source>
        <strain evidence="2 3">LMG 26788</strain>
    </source>
</reference>
<dbReference type="SUPFAM" id="SSF52540">
    <property type="entry name" value="P-loop containing nucleoside triphosphate hydrolases"/>
    <property type="match status" value="1"/>
</dbReference>
<dbReference type="PANTHER" id="PTHR43883">
    <property type="entry name" value="SLR0207 PROTEIN"/>
    <property type="match status" value="1"/>
</dbReference>
<dbReference type="InterPro" id="IPR011009">
    <property type="entry name" value="Kinase-like_dom_sf"/>
</dbReference>
<feature type="compositionally biased region" description="Low complexity" evidence="1">
    <location>
        <begin position="514"/>
        <end position="525"/>
    </location>
</feature>
<keyword evidence="3" id="KW-1185">Reference proteome</keyword>
<dbReference type="PANTHER" id="PTHR43883:SF1">
    <property type="entry name" value="GLUCONOKINASE"/>
    <property type="match status" value="1"/>
</dbReference>
<evidence type="ECO:0000256" key="1">
    <source>
        <dbReference type="SAM" id="MobiDB-lite"/>
    </source>
</evidence>
<gene>
    <name evidence="2" type="ORF">LMG26788_00091</name>
</gene>
<dbReference type="InterPro" id="IPR027417">
    <property type="entry name" value="P-loop_NTPase"/>
</dbReference>